<feature type="compositionally biased region" description="Pro residues" evidence="1">
    <location>
        <begin position="138"/>
        <end position="155"/>
    </location>
</feature>
<evidence type="ECO:0000313" key="3">
    <source>
        <dbReference type="Proteomes" id="UP000652013"/>
    </source>
</evidence>
<dbReference type="RefSeq" id="WP_203940936.1">
    <property type="nucleotide sequence ID" value="NZ_BAAAGJ010000003.1"/>
</dbReference>
<feature type="region of interest" description="Disordered" evidence="1">
    <location>
        <begin position="1"/>
        <end position="85"/>
    </location>
</feature>
<protein>
    <submittedName>
        <fullName evidence="2">Uncharacterized protein</fullName>
    </submittedName>
</protein>
<dbReference type="AlphaFoldDB" id="A0A8J3YDI0"/>
<feature type="compositionally biased region" description="Polar residues" evidence="1">
    <location>
        <begin position="19"/>
        <end position="41"/>
    </location>
</feature>
<feature type="compositionally biased region" description="Pro residues" evidence="1">
    <location>
        <begin position="8"/>
        <end position="18"/>
    </location>
</feature>
<dbReference type="EMBL" id="BOOY01000036">
    <property type="protein sequence ID" value="GIJ05740.1"/>
    <property type="molecule type" value="Genomic_DNA"/>
</dbReference>
<dbReference type="Proteomes" id="UP000652013">
    <property type="component" value="Unassembled WGS sequence"/>
</dbReference>
<keyword evidence="3" id="KW-1185">Reference proteome</keyword>
<feature type="compositionally biased region" description="Pro residues" evidence="1">
    <location>
        <begin position="66"/>
        <end position="78"/>
    </location>
</feature>
<organism evidence="2 3">
    <name type="scientific">Spirilliplanes yamanashiensis</name>
    <dbReference type="NCBI Taxonomy" id="42233"/>
    <lineage>
        <taxon>Bacteria</taxon>
        <taxon>Bacillati</taxon>
        <taxon>Actinomycetota</taxon>
        <taxon>Actinomycetes</taxon>
        <taxon>Micromonosporales</taxon>
        <taxon>Micromonosporaceae</taxon>
        <taxon>Spirilliplanes</taxon>
    </lineage>
</organism>
<sequence>MPADVPWPAGPEPQPTHPDSPQSGTTPDGPQPWTTSDSPQPWTAPHHNGPRPWAAAHPWAATEAWEPPPGPPPVPPRGEPWAAGPPAGARRRLPLVPLVGGLAVLLVAGGASAAWALRADPPPPPPAAESTAEATTSPPAPPTTAPAPDDPPDPPGRVGVVAIAAVVTDGRAAVVAAVFDTHFAGINARDWEGAAAVFDPAGSVDPGNPQEVARWRRDLSTTTDTKIVLREVGDAVDGHAGPVVTARVTFRSEQSPGYGPRARPRERCTFWDVTYLLTPSPDGSYRILRGSGTSRPGW</sequence>
<evidence type="ECO:0000313" key="2">
    <source>
        <dbReference type="EMBL" id="GIJ05740.1"/>
    </source>
</evidence>
<gene>
    <name evidence="2" type="ORF">Sya03_50920</name>
</gene>
<feature type="compositionally biased region" description="Low complexity" evidence="1">
    <location>
        <begin position="128"/>
        <end position="137"/>
    </location>
</feature>
<name>A0A8J3YDI0_9ACTN</name>
<feature type="region of interest" description="Disordered" evidence="1">
    <location>
        <begin position="118"/>
        <end position="157"/>
    </location>
</feature>
<comment type="caution">
    <text evidence="2">The sequence shown here is derived from an EMBL/GenBank/DDBJ whole genome shotgun (WGS) entry which is preliminary data.</text>
</comment>
<accession>A0A8J3YDI0</accession>
<dbReference type="PRINTS" id="PR01217">
    <property type="entry name" value="PRICHEXTENSN"/>
</dbReference>
<reference evidence="2" key="1">
    <citation type="submission" date="2021-01" db="EMBL/GenBank/DDBJ databases">
        <title>Whole genome shotgun sequence of Spirilliplanes yamanashiensis NBRC 15828.</title>
        <authorList>
            <person name="Komaki H."/>
            <person name="Tamura T."/>
        </authorList>
    </citation>
    <scope>NUCLEOTIDE SEQUENCE</scope>
    <source>
        <strain evidence="2">NBRC 15828</strain>
    </source>
</reference>
<proteinExistence type="predicted"/>
<evidence type="ECO:0000256" key="1">
    <source>
        <dbReference type="SAM" id="MobiDB-lite"/>
    </source>
</evidence>
<feature type="compositionally biased region" description="Low complexity" evidence="1">
    <location>
        <begin position="50"/>
        <end position="65"/>
    </location>
</feature>